<dbReference type="GO" id="GO:0009986">
    <property type="term" value="C:cell surface"/>
    <property type="evidence" value="ECO:0007669"/>
    <property type="project" value="TreeGrafter"/>
</dbReference>
<name>A0A4U0U540_9PEZI</name>
<evidence type="ECO:0000256" key="4">
    <source>
        <dbReference type="ARBA" id="ARBA00023316"/>
    </source>
</evidence>
<evidence type="ECO:0000313" key="6">
    <source>
        <dbReference type="EMBL" id="TKA30027.1"/>
    </source>
</evidence>
<keyword evidence="2" id="KW-0378">Hydrolase</keyword>
<proteinExistence type="inferred from homology"/>
<reference evidence="6 7" key="1">
    <citation type="submission" date="2017-03" db="EMBL/GenBank/DDBJ databases">
        <title>Genomes of endolithic fungi from Antarctica.</title>
        <authorList>
            <person name="Coleine C."/>
            <person name="Masonjones S."/>
            <person name="Stajich J.E."/>
        </authorList>
    </citation>
    <scope>NUCLEOTIDE SEQUENCE [LARGE SCALE GENOMIC DNA]</scope>
    <source>
        <strain evidence="6 7">CCFEE 6315</strain>
    </source>
</reference>
<dbReference type="Proteomes" id="UP000308549">
    <property type="component" value="Unassembled WGS sequence"/>
</dbReference>
<dbReference type="SUPFAM" id="SSF51445">
    <property type="entry name" value="(Trans)glycosidases"/>
    <property type="match status" value="1"/>
</dbReference>
<protein>
    <recommendedName>
        <fullName evidence="5">Glycoside hydrolase family 5 domain-containing protein</fullName>
    </recommendedName>
</protein>
<comment type="similarity">
    <text evidence="1">Belongs to the glycosyl hydrolase 5 (cellulase A) family.</text>
</comment>
<dbReference type="FunFam" id="3.20.20.80:FF:000130">
    <property type="entry name" value="Endoglucanase C"/>
    <property type="match status" value="1"/>
</dbReference>
<gene>
    <name evidence="6" type="ORF">B0A50_02746</name>
</gene>
<dbReference type="GO" id="GO:0008422">
    <property type="term" value="F:beta-glucosidase activity"/>
    <property type="evidence" value="ECO:0007669"/>
    <property type="project" value="TreeGrafter"/>
</dbReference>
<evidence type="ECO:0000313" key="7">
    <source>
        <dbReference type="Proteomes" id="UP000308549"/>
    </source>
</evidence>
<accession>A0A4U0U540</accession>
<evidence type="ECO:0000256" key="1">
    <source>
        <dbReference type="ARBA" id="ARBA00005641"/>
    </source>
</evidence>
<dbReference type="EMBL" id="NAJL01000012">
    <property type="protein sequence ID" value="TKA30027.1"/>
    <property type="molecule type" value="Genomic_DNA"/>
</dbReference>
<dbReference type="AlphaFoldDB" id="A0A4U0U540"/>
<evidence type="ECO:0000256" key="2">
    <source>
        <dbReference type="ARBA" id="ARBA00022801"/>
    </source>
</evidence>
<dbReference type="GO" id="GO:0071555">
    <property type="term" value="P:cell wall organization"/>
    <property type="evidence" value="ECO:0007669"/>
    <property type="project" value="UniProtKB-KW"/>
</dbReference>
<dbReference type="PANTHER" id="PTHR31297:SF13">
    <property type="entry name" value="PUTATIVE-RELATED"/>
    <property type="match status" value="1"/>
</dbReference>
<evidence type="ECO:0000259" key="5">
    <source>
        <dbReference type="Pfam" id="PF00150"/>
    </source>
</evidence>
<evidence type="ECO:0000256" key="3">
    <source>
        <dbReference type="ARBA" id="ARBA00023295"/>
    </source>
</evidence>
<keyword evidence="4" id="KW-0961">Cell wall biogenesis/degradation</keyword>
<dbReference type="InterPro" id="IPR017853">
    <property type="entry name" value="GH"/>
</dbReference>
<comment type="caution">
    <text evidence="6">The sequence shown here is derived from an EMBL/GenBank/DDBJ whole genome shotgun (WGS) entry which is preliminary data.</text>
</comment>
<dbReference type="Gene3D" id="3.20.20.80">
    <property type="entry name" value="Glycosidases"/>
    <property type="match status" value="1"/>
</dbReference>
<feature type="domain" description="Glycoside hydrolase family 5" evidence="5">
    <location>
        <begin position="73"/>
        <end position="337"/>
    </location>
</feature>
<dbReference type="InterPro" id="IPR001547">
    <property type="entry name" value="Glyco_hydro_5"/>
</dbReference>
<dbReference type="GO" id="GO:0005576">
    <property type="term" value="C:extracellular region"/>
    <property type="evidence" value="ECO:0007669"/>
    <property type="project" value="TreeGrafter"/>
</dbReference>
<keyword evidence="7" id="KW-1185">Reference proteome</keyword>
<dbReference type="GO" id="GO:0009251">
    <property type="term" value="P:glucan catabolic process"/>
    <property type="evidence" value="ECO:0007669"/>
    <property type="project" value="TreeGrafter"/>
</dbReference>
<sequence>MATPILRVQGEDIVGSDGTPVILRGAALAGWMNMENFITGYPGQESQHHASMIKVLGREKHDFFFDKFYEYFFTEADAQFFASKGLNCLRLPMNYRHFEDDTNPSVLKDDGAGFKHVDRVVKLCAKYKIYTILDLHSLPGGQNPDWHSDNVTNHAAFWDHKDFQDRVCWLWRIIASRYRNNGWVAGYNPINEPCDPEHWRLPAFYDRIAKGIRDVDPQHILWLDGNTFAMEWKFFDHVLPNSVLALHDYSMHGFPKGDKYIGSAEQKDKLEKQFLRKAEFMFKQKVPCWNGEFGPVYANPQLDEGSEEINAARYNLLDEQLRIYDKYKIHWSIWLYKDIGVQGMVHLDPESKWMKTIAPFLEKKRALQLDAWGRYPSKEVEEVINPLVDWVDKNAPSSKDQYPTPWATERQITRLINHLWMPKCLSDEFAEQFRGMGEAELEECAKSFHFDRCLQREGLNQALTAHSQPPNLASTQFVSLKGLKGRLPAIAGYCSACAETFQERGSPQRLDEVVGRAGLRQRWATQLQQHQLKIVPFDDLDGLERSPLGHAASEVSHQPRSQSMRSMPQGFADLADTVERLSRFVGFEQTQAEPSEPLRTAGMSSSNAGAPLEVIRDAASETDVGSGALRLDASGTASRATHVLPEANSLLGIF</sequence>
<keyword evidence="3" id="KW-0326">Glycosidase</keyword>
<organism evidence="6 7">
    <name type="scientific">Salinomyces thailandicus</name>
    <dbReference type="NCBI Taxonomy" id="706561"/>
    <lineage>
        <taxon>Eukaryota</taxon>
        <taxon>Fungi</taxon>
        <taxon>Dikarya</taxon>
        <taxon>Ascomycota</taxon>
        <taxon>Pezizomycotina</taxon>
        <taxon>Dothideomycetes</taxon>
        <taxon>Dothideomycetidae</taxon>
        <taxon>Mycosphaerellales</taxon>
        <taxon>Teratosphaeriaceae</taxon>
        <taxon>Salinomyces</taxon>
    </lineage>
</organism>
<dbReference type="InterPro" id="IPR050386">
    <property type="entry name" value="Glycosyl_hydrolase_5"/>
</dbReference>
<dbReference type="PANTHER" id="PTHR31297">
    <property type="entry name" value="GLUCAN ENDO-1,6-BETA-GLUCOSIDASE B"/>
    <property type="match status" value="1"/>
</dbReference>
<dbReference type="OrthoDB" id="1887033at2759"/>
<dbReference type="Pfam" id="PF00150">
    <property type="entry name" value="Cellulase"/>
    <property type="match status" value="1"/>
</dbReference>